<evidence type="ECO:0000256" key="2">
    <source>
        <dbReference type="ARBA" id="ARBA00012888"/>
    </source>
</evidence>
<dbReference type="RefSeq" id="WP_088419561.1">
    <property type="nucleotide sequence ID" value="NZ_NJBA01000006.1"/>
</dbReference>
<evidence type="ECO:0000256" key="8">
    <source>
        <dbReference type="ARBA" id="ARBA00048923"/>
    </source>
</evidence>
<keyword evidence="5 9" id="KW-0046">Antibiotic resistance</keyword>
<reference evidence="11 12" key="1">
    <citation type="submission" date="2017-06" db="EMBL/GenBank/DDBJ databases">
        <title>Draft genome of Pseudomonas nitroreducens DF05.</title>
        <authorList>
            <person name="Iyer R."/>
        </authorList>
    </citation>
    <scope>NUCLEOTIDE SEQUENCE [LARGE SCALE GENOMIC DNA]</scope>
    <source>
        <strain evidence="11 12">DF05</strain>
    </source>
</reference>
<dbReference type="InterPro" id="IPR000182">
    <property type="entry name" value="GNAT_dom"/>
</dbReference>
<comment type="function">
    <text evidence="9">Catalyzes the transfer of an acetyl group from acetyl-CoA to the 6'-amino group of aminoglycoside molecules conferring resistance to antibiotics containing the purpurosamine ring.</text>
</comment>
<evidence type="ECO:0000256" key="9">
    <source>
        <dbReference type="PIRNR" id="PIRNR000452"/>
    </source>
</evidence>
<dbReference type="InterPro" id="IPR016181">
    <property type="entry name" value="Acyl_CoA_acyltransferase"/>
</dbReference>
<keyword evidence="4 9" id="KW-0808">Transferase</keyword>
<proteinExistence type="predicted"/>
<evidence type="ECO:0000256" key="5">
    <source>
        <dbReference type="ARBA" id="ARBA00023251"/>
    </source>
</evidence>
<dbReference type="Proteomes" id="UP000198145">
    <property type="component" value="Unassembled WGS sequence"/>
</dbReference>
<name>A0A2D0AD46_PSENT</name>
<comment type="caution">
    <text evidence="11">The sequence shown here is derived from an EMBL/GenBank/DDBJ whole genome shotgun (WGS) entry which is preliminary data.</text>
</comment>
<dbReference type="InterPro" id="IPR024170">
    <property type="entry name" value="Aminoglycoside_N6-AcTrfrase"/>
</dbReference>
<evidence type="ECO:0000256" key="4">
    <source>
        <dbReference type="ARBA" id="ARBA00022679"/>
    </source>
</evidence>
<dbReference type="PANTHER" id="PTHR43877">
    <property type="entry name" value="AMINOALKYLPHOSPHONATE N-ACETYLTRANSFERASE-RELATED-RELATED"/>
    <property type="match status" value="1"/>
</dbReference>
<dbReference type="EC" id="2.3.1.82" evidence="2 9"/>
<evidence type="ECO:0000259" key="10">
    <source>
        <dbReference type="PROSITE" id="PS51186"/>
    </source>
</evidence>
<dbReference type="PIRSF" id="PIRSF000452">
    <property type="entry name" value="6-N-acetyltransf"/>
    <property type="match status" value="1"/>
</dbReference>
<gene>
    <name evidence="11" type="ORF">CEG18_18525</name>
</gene>
<dbReference type="STRING" id="46680.GCA_000807755_03888"/>
<dbReference type="CDD" id="cd04301">
    <property type="entry name" value="NAT_SF"/>
    <property type="match status" value="1"/>
</dbReference>
<dbReference type="GO" id="GO:0047663">
    <property type="term" value="F:aminoglycoside 6'-N-acetyltransferase activity"/>
    <property type="evidence" value="ECO:0007669"/>
    <property type="project" value="UniProtKB-EC"/>
</dbReference>
<feature type="domain" description="N-acetyltransferase" evidence="10">
    <location>
        <begin position="3"/>
        <end position="151"/>
    </location>
</feature>
<dbReference type="InterPro" id="IPR050832">
    <property type="entry name" value="Bact_Acetyltransf"/>
</dbReference>
<evidence type="ECO:0000313" key="12">
    <source>
        <dbReference type="Proteomes" id="UP000198145"/>
    </source>
</evidence>
<comment type="subunit">
    <text evidence="1 9">Homodimer.</text>
</comment>
<dbReference type="Pfam" id="PF00583">
    <property type="entry name" value="Acetyltransf_1"/>
    <property type="match status" value="1"/>
</dbReference>
<evidence type="ECO:0000313" key="11">
    <source>
        <dbReference type="EMBL" id="OWP49554.1"/>
    </source>
</evidence>
<sequence length="151" mass="17073">MKIQTRQCDENDLADWIELRLQLWPGDHVEEFLDEARDMLAQPQRYGAWLARDEQGRALGLAEASVRRDYVNGTEGSPVLFLEGIHVRHDARRQGVARALVHAVQAWGSARGCVDFASDAALDNTASHALHRALGFVETERVVYFRKPLHD</sequence>
<evidence type="ECO:0000256" key="7">
    <source>
        <dbReference type="ARBA" id="ARBA00029660"/>
    </source>
</evidence>
<dbReference type="AlphaFoldDB" id="A0A2D0AD46"/>
<dbReference type="EMBL" id="NJBA01000006">
    <property type="protein sequence ID" value="OWP49554.1"/>
    <property type="molecule type" value="Genomic_DNA"/>
</dbReference>
<dbReference type="Gene3D" id="3.40.630.30">
    <property type="match status" value="1"/>
</dbReference>
<dbReference type="SUPFAM" id="SSF55729">
    <property type="entry name" value="Acyl-CoA N-acyltransferases (Nat)"/>
    <property type="match status" value="1"/>
</dbReference>
<evidence type="ECO:0000256" key="3">
    <source>
        <dbReference type="ARBA" id="ARBA00017677"/>
    </source>
</evidence>
<organism evidence="11 12">
    <name type="scientific">Pseudomonas nitroreducens</name>
    <dbReference type="NCBI Taxonomy" id="46680"/>
    <lineage>
        <taxon>Bacteria</taxon>
        <taxon>Pseudomonadati</taxon>
        <taxon>Pseudomonadota</taxon>
        <taxon>Gammaproteobacteria</taxon>
        <taxon>Pseudomonadales</taxon>
        <taxon>Pseudomonadaceae</taxon>
        <taxon>Pseudomonas</taxon>
    </lineage>
</organism>
<protein>
    <recommendedName>
        <fullName evidence="3 9">Aminoglycoside N(6')-acetyltransferase type 1</fullName>
        <ecNumber evidence="2 9">2.3.1.82</ecNumber>
    </recommendedName>
    <alternativeName>
        <fullName evidence="7 9">Aminoglycoside resistance protein</fullName>
    </alternativeName>
</protein>
<dbReference type="PROSITE" id="PS51186">
    <property type="entry name" value="GNAT"/>
    <property type="match status" value="1"/>
</dbReference>
<dbReference type="NCBIfam" id="NF043067">
    <property type="entry name" value="AAC_6p_group_E"/>
    <property type="match status" value="1"/>
</dbReference>
<evidence type="ECO:0000256" key="6">
    <source>
        <dbReference type="ARBA" id="ARBA00023315"/>
    </source>
</evidence>
<keyword evidence="6 9" id="KW-0012">Acyltransferase</keyword>
<comment type="catalytic activity">
    <reaction evidence="8 9">
        <text>kanamycin B + acetyl-CoA = N(6')-acetylkanamycin B + CoA + H(+)</text>
        <dbReference type="Rhea" id="RHEA:16449"/>
        <dbReference type="ChEBI" id="CHEBI:15378"/>
        <dbReference type="ChEBI" id="CHEBI:57287"/>
        <dbReference type="ChEBI" id="CHEBI:57288"/>
        <dbReference type="ChEBI" id="CHEBI:58390"/>
        <dbReference type="ChEBI" id="CHEBI:58549"/>
        <dbReference type="EC" id="2.3.1.82"/>
    </reaction>
</comment>
<dbReference type="GO" id="GO:0046677">
    <property type="term" value="P:response to antibiotic"/>
    <property type="evidence" value="ECO:0007669"/>
    <property type="project" value="UniProtKB-KW"/>
</dbReference>
<evidence type="ECO:0000256" key="1">
    <source>
        <dbReference type="ARBA" id="ARBA00011738"/>
    </source>
</evidence>
<accession>A0A2D0AD46</accession>